<accession>G0QPX7</accession>
<feature type="transmembrane region" description="Helical" evidence="16">
    <location>
        <begin position="142"/>
        <end position="163"/>
    </location>
</feature>
<dbReference type="AlphaFoldDB" id="G0QPX7"/>
<dbReference type="Proteomes" id="UP000008983">
    <property type="component" value="Unassembled WGS sequence"/>
</dbReference>
<dbReference type="InterPro" id="IPR005821">
    <property type="entry name" value="Ion_trans_dom"/>
</dbReference>
<feature type="transmembrane region" description="Helical" evidence="16">
    <location>
        <begin position="822"/>
        <end position="840"/>
    </location>
</feature>
<evidence type="ECO:0000256" key="12">
    <source>
        <dbReference type="ARBA" id="ARBA00023180"/>
    </source>
</evidence>
<gene>
    <name evidence="18" type="ORF">IMG5_072530</name>
</gene>
<evidence type="ECO:0000256" key="14">
    <source>
        <dbReference type="PIRSR" id="PIRSR602077-1"/>
    </source>
</evidence>
<evidence type="ECO:0000256" key="6">
    <source>
        <dbReference type="ARBA" id="ARBA00022737"/>
    </source>
</evidence>
<dbReference type="OrthoDB" id="431720at2759"/>
<feature type="transmembrane region" description="Helical" evidence="16">
    <location>
        <begin position="552"/>
        <end position="585"/>
    </location>
</feature>
<feature type="domain" description="Ion transport" evidence="17">
    <location>
        <begin position="105"/>
        <end position="335"/>
    </location>
</feature>
<dbReference type="GO" id="GO:0046872">
    <property type="term" value="F:metal ion binding"/>
    <property type="evidence" value="ECO:0007669"/>
    <property type="project" value="UniProtKB-KW"/>
</dbReference>
<reference evidence="18 19" key="1">
    <citation type="submission" date="2011-07" db="EMBL/GenBank/DDBJ databases">
        <authorList>
            <person name="Coyne R."/>
            <person name="Brami D."/>
            <person name="Johnson J."/>
            <person name="Hostetler J."/>
            <person name="Hannick L."/>
            <person name="Clark T."/>
            <person name="Cassidy-Hanley D."/>
            <person name="Inman J."/>
        </authorList>
    </citation>
    <scope>NUCLEOTIDE SEQUENCE [LARGE SCALE GENOMIC DNA]</scope>
    <source>
        <strain evidence="18 19">G5</strain>
    </source>
</reference>
<keyword evidence="10" id="KW-0406">Ion transport</keyword>
<keyword evidence="3 15" id="KW-0109">Calcium transport</keyword>
<feature type="transmembrane region" description="Helical" evidence="16">
    <location>
        <begin position="790"/>
        <end position="810"/>
    </location>
</feature>
<dbReference type="InParanoid" id="G0QPX7"/>
<evidence type="ECO:0000259" key="17">
    <source>
        <dbReference type="Pfam" id="PF00520"/>
    </source>
</evidence>
<dbReference type="OMA" id="CMIVAIK"/>
<keyword evidence="11 16" id="KW-0472">Membrane</keyword>
<feature type="transmembrane region" description="Helical" evidence="16">
    <location>
        <begin position="105"/>
        <end position="127"/>
    </location>
</feature>
<dbReference type="PANTHER" id="PTHR45628:SF7">
    <property type="entry name" value="VOLTAGE-DEPENDENT CALCIUM CHANNEL TYPE A SUBUNIT ALPHA-1"/>
    <property type="match status" value="1"/>
</dbReference>
<dbReference type="Pfam" id="PF00520">
    <property type="entry name" value="Ion_trans"/>
    <property type="match status" value="3"/>
</dbReference>
<keyword evidence="2" id="KW-0813">Transport</keyword>
<evidence type="ECO:0000256" key="1">
    <source>
        <dbReference type="ARBA" id="ARBA00004141"/>
    </source>
</evidence>
<dbReference type="EMBL" id="GL983588">
    <property type="protein sequence ID" value="EGR32725.1"/>
    <property type="molecule type" value="Genomic_DNA"/>
</dbReference>
<comment type="subcellular location">
    <subcellularLocation>
        <location evidence="1 15">Membrane</location>
        <topology evidence="1 15">Multi-pass membrane protein</topology>
    </subcellularLocation>
</comment>
<evidence type="ECO:0000256" key="3">
    <source>
        <dbReference type="ARBA" id="ARBA00022568"/>
    </source>
</evidence>
<protein>
    <recommendedName>
        <fullName evidence="17">Ion transport domain-containing protein</fullName>
    </recommendedName>
</protein>
<dbReference type="FunFam" id="1.20.120.350:FF:000009">
    <property type="entry name" value="Voltage-dependent T-type calcium channel subunit alpha"/>
    <property type="match status" value="1"/>
</dbReference>
<dbReference type="GeneID" id="14908890"/>
<dbReference type="FunFam" id="1.20.120.350:FF:000072">
    <property type="entry name" value="Voltage-dependent T-type calcium channel subunit alpha"/>
    <property type="match status" value="1"/>
</dbReference>
<dbReference type="eggNOG" id="KOG2301">
    <property type="taxonomic scope" value="Eukaryota"/>
</dbReference>
<keyword evidence="4 15" id="KW-0107">Calcium channel</keyword>
<feature type="transmembrane region" description="Helical" evidence="16">
    <location>
        <begin position="175"/>
        <end position="199"/>
    </location>
</feature>
<proteinExistence type="inferred from homology"/>
<feature type="transmembrane region" description="Helical" evidence="16">
    <location>
        <begin position="961"/>
        <end position="986"/>
    </location>
</feature>
<keyword evidence="14" id="KW-0479">Metal-binding</keyword>
<feature type="transmembrane region" description="Helical" evidence="16">
    <location>
        <begin position="219"/>
        <end position="248"/>
    </location>
</feature>
<evidence type="ECO:0000256" key="7">
    <source>
        <dbReference type="ARBA" id="ARBA00022837"/>
    </source>
</evidence>
<evidence type="ECO:0000256" key="8">
    <source>
        <dbReference type="ARBA" id="ARBA00022882"/>
    </source>
</evidence>
<feature type="domain" description="Ion transport" evidence="17">
    <location>
        <begin position="434"/>
        <end position="705"/>
    </location>
</feature>
<keyword evidence="12" id="KW-0325">Glycoprotein</keyword>
<keyword evidence="19" id="KW-1185">Reference proteome</keyword>
<dbReference type="PRINTS" id="PR00167">
    <property type="entry name" value="CACHANNEL"/>
</dbReference>
<feature type="domain" description="Ion transport" evidence="17">
    <location>
        <begin position="755"/>
        <end position="989"/>
    </location>
</feature>
<dbReference type="PANTHER" id="PTHR45628">
    <property type="entry name" value="VOLTAGE-DEPENDENT CALCIUM CHANNEL TYPE A SUBUNIT ALPHA-1"/>
    <property type="match status" value="1"/>
</dbReference>
<evidence type="ECO:0000256" key="11">
    <source>
        <dbReference type="ARBA" id="ARBA00023136"/>
    </source>
</evidence>
<dbReference type="SUPFAM" id="SSF81324">
    <property type="entry name" value="Voltage-gated potassium channels"/>
    <property type="match status" value="3"/>
</dbReference>
<keyword evidence="5 16" id="KW-0812">Transmembrane</keyword>
<name>G0QPX7_ICHMU</name>
<dbReference type="RefSeq" id="XP_004036711.1">
    <property type="nucleotide sequence ID" value="XM_004036663.1"/>
</dbReference>
<organism evidence="18 19">
    <name type="scientific">Ichthyophthirius multifiliis</name>
    <name type="common">White spot disease agent</name>
    <name type="synonym">Ich</name>
    <dbReference type="NCBI Taxonomy" id="5932"/>
    <lineage>
        <taxon>Eukaryota</taxon>
        <taxon>Sar</taxon>
        <taxon>Alveolata</taxon>
        <taxon>Ciliophora</taxon>
        <taxon>Intramacronucleata</taxon>
        <taxon>Oligohymenophorea</taxon>
        <taxon>Hymenostomatida</taxon>
        <taxon>Ophryoglenina</taxon>
        <taxon>Ichthyophthirius</taxon>
    </lineage>
</organism>
<keyword evidence="7 14" id="KW-0106">Calcium</keyword>
<comment type="similarity">
    <text evidence="15">Belongs to the calcium channel alpha-1 subunit (TC 1.A.1.11) family.</text>
</comment>
<keyword evidence="6" id="KW-0677">Repeat</keyword>
<dbReference type="FunFam" id="1.10.287.70:FF:000117">
    <property type="entry name" value="Voltage-gated Ca2+ channel, alpha subunit"/>
    <property type="match status" value="1"/>
</dbReference>
<keyword evidence="8 15" id="KW-0851">Voltage-gated channel</keyword>
<evidence type="ECO:0000256" key="10">
    <source>
        <dbReference type="ARBA" id="ARBA00023065"/>
    </source>
</evidence>
<evidence type="ECO:0000256" key="2">
    <source>
        <dbReference type="ARBA" id="ARBA00022448"/>
    </source>
</evidence>
<feature type="transmembrane region" description="Helical" evidence="16">
    <location>
        <begin position="748"/>
        <end position="770"/>
    </location>
</feature>
<dbReference type="InterPro" id="IPR050599">
    <property type="entry name" value="VDCC_alpha-1_subunit"/>
</dbReference>
<evidence type="ECO:0000256" key="16">
    <source>
        <dbReference type="SAM" id="Phobius"/>
    </source>
</evidence>
<feature type="transmembrane region" description="Helical" evidence="16">
    <location>
        <begin position="469"/>
        <end position="488"/>
    </location>
</feature>
<feature type="transmembrane region" description="Helical" evidence="16">
    <location>
        <begin position="891"/>
        <end position="910"/>
    </location>
</feature>
<feature type="transmembrane region" description="Helical" evidence="16">
    <location>
        <begin position="438"/>
        <end position="457"/>
    </location>
</feature>
<feature type="binding site" evidence="14">
    <location>
        <position position="644"/>
    </location>
    <ligand>
        <name>Ca(2+)</name>
        <dbReference type="ChEBI" id="CHEBI:29108"/>
    </ligand>
</feature>
<dbReference type="GO" id="GO:0008331">
    <property type="term" value="F:high voltage-gated calcium channel activity"/>
    <property type="evidence" value="ECO:0007669"/>
    <property type="project" value="TreeGrafter"/>
</dbReference>
<evidence type="ECO:0000256" key="15">
    <source>
        <dbReference type="RuleBase" id="RU003808"/>
    </source>
</evidence>
<evidence type="ECO:0000313" key="19">
    <source>
        <dbReference type="Proteomes" id="UP000008983"/>
    </source>
</evidence>
<evidence type="ECO:0000256" key="13">
    <source>
        <dbReference type="ARBA" id="ARBA00023303"/>
    </source>
</evidence>
<sequence>MRKLIRQQIEKEEDETDEVQNFEKLSFKQDYLKIQTEELITGIKSFNIYSGTDVLRGLKGGVTHLNKILKVLSSERQEINVWISGVYGKIQVFHRYYREFFQSGIFGNTSTFCVVINTAVLAMNGLFSDQKSNDILDQLNQIFTYIFIAEMAAKLLAFGPLGYLRDRMNIFDGSIVLLSIFELIFFSGGNSAVSAFRSVRIFRTFRVLRVTRLLRGLEFMGKIISVIMITLDSFIYIALLLFLFIYIYTLLGMQIYGGQLNQKNIDIRQNFDDFQSAFITVFQLVTLENWNDILYKTFNSDINKGVTTIYLVSWIFIGNWTFLNLFLAILLDGFTASSMNEQEDIYDDEGNQYEYDVSYDDSDQKQIQQNEEEGNFQRIDTDEMEQIEMQMLLEDQKEGLKVQLFKGIQCQDSLFIFSQQNKFRIICYKIVQHNHFEHMILAFIVTSSIKLVVDSYIGDDNQALIISDYIDYVFNIIFTLEAMLKIIAYGFIFDENSYLTESWSQIDFFIVCSALIDMCFDNVNIPVIKILRMLRTLRPLRFISHNVNMKVVVIALFESISGILNVLVVIILIWIMFAILSISLIGNRMGYCNGLQNYYGINQTTCNQICQEKQELKCSWSIFDTNFDNILTSMTTLYIVSSLENWPNIMFQAVDSNMPEYGPDKDNYQIIQYFFVVFILIGSFFLVNLFVGVIFFNFNNAQKNEKRQSSIFLTEEQSRWIELQQMIIVVKAEFAANKEPTNQVAKKIYQIVISQYFDSAIMICIILNIISMALSYEGSSIEYNNTLEKINYFFTTVFIVELIMKLIAFRFEGFWISSWNKFDLFVVISSIIDIVLNFLGNGISFLRVGPQLIRIVRVLRVTRLLKLVKSMQGLQKIIDCMVFAFPSLMNVGALLLLVFFIYSVLGVFLFKDVKQGNIINSYNNFFNFGNAMITLFRCSTGENWQVFMFDCGKTEGSFSKIYFISFILICTFIMLNLFILIIIQYFEDYHMKEDNPLQFFNDKVEIFRVTWSKFTAFSLGEKIEVKNIVNFLQELPHPLGKKI</sequence>
<evidence type="ECO:0000256" key="5">
    <source>
        <dbReference type="ARBA" id="ARBA00022692"/>
    </source>
</evidence>
<feature type="transmembrane region" description="Helical" evidence="16">
    <location>
        <begin position="309"/>
        <end position="331"/>
    </location>
</feature>
<evidence type="ECO:0000256" key="4">
    <source>
        <dbReference type="ARBA" id="ARBA00022673"/>
    </source>
</evidence>
<dbReference type="Gene3D" id="1.10.287.70">
    <property type="match status" value="3"/>
</dbReference>
<feature type="transmembrane region" description="Helical" evidence="16">
    <location>
        <begin position="670"/>
        <end position="698"/>
    </location>
</feature>
<dbReference type="Gene3D" id="1.20.120.350">
    <property type="entry name" value="Voltage-gated potassium channels. Chain C"/>
    <property type="match status" value="3"/>
</dbReference>
<dbReference type="GO" id="GO:0098703">
    <property type="term" value="P:calcium ion import across plasma membrane"/>
    <property type="evidence" value="ECO:0007669"/>
    <property type="project" value="TreeGrafter"/>
</dbReference>
<keyword evidence="13" id="KW-0407">Ion channel</keyword>
<dbReference type="STRING" id="857967.G0QPX7"/>
<dbReference type="GO" id="GO:0005891">
    <property type="term" value="C:voltage-gated calcium channel complex"/>
    <property type="evidence" value="ECO:0007669"/>
    <property type="project" value="InterPro"/>
</dbReference>
<keyword evidence="9 16" id="KW-1133">Transmembrane helix</keyword>
<evidence type="ECO:0000256" key="9">
    <source>
        <dbReference type="ARBA" id="ARBA00022989"/>
    </source>
</evidence>
<dbReference type="InterPro" id="IPR027359">
    <property type="entry name" value="Volt_channel_dom_sf"/>
</dbReference>
<evidence type="ECO:0000313" key="18">
    <source>
        <dbReference type="EMBL" id="EGR32725.1"/>
    </source>
</evidence>
<dbReference type="InterPro" id="IPR002077">
    <property type="entry name" value="VDCCAlpha1"/>
</dbReference>